<dbReference type="FunFam" id="3.90.550.10:FF:000003">
    <property type="entry name" value="2-C-methyl-D-erythritol 4-phosphate cytidylyltransferase"/>
    <property type="match status" value="1"/>
</dbReference>
<proteinExistence type="inferred from homology"/>
<gene>
    <name evidence="7" type="primary">ispD</name>
    <name evidence="8" type="ORF">Z968_09560</name>
</gene>
<feature type="site" description="Positions MEP for the nucleophilic attack" evidence="7">
    <location>
        <position position="155"/>
    </location>
</feature>
<dbReference type="EMBL" id="JENJ01000044">
    <property type="protein sequence ID" value="KGM95253.1"/>
    <property type="molecule type" value="Genomic_DNA"/>
</dbReference>
<dbReference type="HAMAP" id="MF_00108">
    <property type="entry name" value="IspD"/>
    <property type="match status" value="1"/>
</dbReference>
<dbReference type="OrthoDB" id="9806837at2"/>
<comment type="similarity">
    <text evidence="3 7">Belongs to the IspD/TarI cytidylyltransferase family. IspD subfamily.</text>
</comment>
<name>A0A0A0I3S9_CLONO</name>
<dbReference type="InterPro" id="IPR034683">
    <property type="entry name" value="IspD/TarI"/>
</dbReference>
<keyword evidence="5 7" id="KW-0548">Nucleotidyltransferase</keyword>
<dbReference type="Gene3D" id="3.90.550.10">
    <property type="entry name" value="Spore Coat Polysaccharide Biosynthesis Protein SpsA, Chain A"/>
    <property type="match status" value="1"/>
</dbReference>
<comment type="function">
    <text evidence="7">Catalyzes the formation of 4-diphosphocytidyl-2-C-methyl-D-erythritol from CTP and 2-C-methyl-D-erythritol 4-phosphate (MEP).</text>
</comment>
<evidence type="ECO:0000256" key="4">
    <source>
        <dbReference type="ARBA" id="ARBA00022679"/>
    </source>
</evidence>
<evidence type="ECO:0000256" key="1">
    <source>
        <dbReference type="ARBA" id="ARBA00001282"/>
    </source>
</evidence>
<dbReference type="InterPro" id="IPR001228">
    <property type="entry name" value="IspD"/>
</dbReference>
<feature type="site" description="Positions MEP for the nucleophilic attack" evidence="7">
    <location>
        <position position="211"/>
    </location>
</feature>
<dbReference type="PROSITE" id="PS01295">
    <property type="entry name" value="ISPD"/>
    <property type="match status" value="1"/>
</dbReference>
<reference evidence="8 9" key="1">
    <citation type="submission" date="2014-01" db="EMBL/GenBank/DDBJ databases">
        <title>Plasmidome dynamics in the species complex Clostridium novyi sensu lato converts strains of independent lineages into distinctly different pathogens.</title>
        <authorList>
            <person name="Skarin H."/>
            <person name="Segerman B."/>
        </authorList>
    </citation>
    <scope>NUCLEOTIDE SEQUENCE [LARGE SCALE GENOMIC DNA]</scope>
    <source>
        <strain evidence="8 9">4552</strain>
    </source>
</reference>
<dbReference type="AlphaFoldDB" id="A0A0A0I3S9"/>
<keyword evidence="6 7" id="KW-0414">Isoprene biosynthesis</keyword>
<comment type="caution">
    <text evidence="8">The sequence shown here is derived from an EMBL/GenBank/DDBJ whole genome shotgun (WGS) entry which is preliminary data.</text>
</comment>
<evidence type="ECO:0000313" key="8">
    <source>
        <dbReference type="EMBL" id="KGM95253.1"/>
    </source>
</evidence>
<protein>
    <recommendedName>
        <fullName evidence="7">2-C-methyl-D-erythritol 4-phosphate cytidylyltransferase</fullName>
        <ecNumber evidence="7">2.7.7.60</ecNumber>
    </recommendedName>
    <alternativeName>
        <fullName evidence="7">4-diphosphocytidyl-2C-methyl-D-erythritol synthase</fullName>
    </alternativeName>
    <alternativeName>
        <fullName evidence="7">MEP cytidylyltransferase</fullName>
        <shortName evidence="7">MCT</shortName>
    </alternativeName>
</protein>
<dbReference type="CDD" id="cd02516">
    <property type="entry name" value="CDP-ME_synthetase"/>
    <property type="match status" value="1"/>
</dbReference>
<feature type="site" description="Transition state stabilizer" evidence="7">
    <location>
        <position position="23"/>
    </location>
</feature>
<dbReference type="GO" id="GO:0019288">
    <property type="term" value="P:isopentenyl diphosphate biosynthetic process, methylerythritol 4-phosphate pathway"/>
    <property type="evidence" value="ECO:0007669"/>
    <property type="project" value="UniProtKB-UniRule"/>
</dbReference>
<dbReference type="RefSeq" id="WP_039255820.1">
    <property type="nucleotide sequence ID" value="NZ_JENJ01000044.1"/>
</dbReference>
<dbReference type="Pfam" id="PF01128">
    <property type="entry name" value="IspD"/>
    <property type="match status" value="1"/>
</dbReference>
<evidence type="ECO:0000313" key="9">
    <source>
        <dbReference type="Proteomes" id="UP000030012"/>
    </source>
</evidence>
<dbReference type="UniPathway" id="UPA00056">
    <property type="reaction ID" value="UER00093"/>
</dbReference>
<dbReference type="InterPro" id="IPR050088">
    <property type="entry name" value="IspD/TarI_cytidylyltransf_bact"/>
</dbReference>
<accession>A0A0A0I3S9</accession>
<comment type="catalytic activity">
    <reaction evidence="1 7">
        <text>2-C-methyl-D-erythritol 4-phosphate + CTP + H(+) = 4-CDP-2-C-methyl-D-erythritol + diphosphate</text>
        <dbReference type="Rhea" id="RHEA:13429"/>
        <dbReference type="ChEBI" id="CHEBI:15378"/>
        <dbReference type="ChEBI" id="CHEBI:33019"/>
        <dbReference type="ChEBI" id="CHEBI:37563"/>
        <dbReference type="ChEBI" id="CHEBI:57823"/>
        <dbReference type="ChEBI" id="CHEBI:58262"/>
        <dbReference type="EC" id="2.7.7.60"/>
    </reaction>
</comment>
<feature type="site" description="Transition state stabilizer" evidence="7">
    <location>
        <position position="16"/>
    </location>
</feature>
<dbReference type="NCBIfam" id="TIGR00453">
    <property type="entry name" value="ispD"/>
    <property type="match status" value="1"/>
</dbReference>
<dbReference type="PANTHER" id="PTHR32125:SF4">
    <property type="entry name" value="2-C-METHYL-D-ERYTHRITOL 4-PHOSPHATE CYTIDYLYLTRANSFERASE, CHLOROPLASTIC"/>
    <property type="match status" value="1"/>
</dbReference>
<dbReference type="SUPFAM" id="SSF53448">
    <property type="entry name" value="Nucleotide-diphospho-sugar transferases"/>
    <property type="match status" value="1"/>
</dbReference>
<dbReference type="EC" id="2.7.7.60" evidence="7"/>
<evidence type="ECO:0000256" key="7">
    <source>
        <dbReference type="HAMAP-Rule" id="MF_00108"/>
    </source>
</evidence>
<dbReference type="InterPro" id="IPR018294">
    <property type="entry name" value="ISPD_synthase_CS"/>
</dbReference>
<dbReference type="InterPro" id="IPR029044">
    <property type="entry name" value="Nucleotide-diphossugar_trans"/>
</dbReference>
<dbReference type="GO" id="GO:0050518">
    <property type="term" value="F:2-C-methyl-D-erythritol 4-phosphate cytidylyltransferase activity"/>
    <property type="evidence" value="ECO:0007669"/>
    <property type="project" value="UniProtKB-UniRule"/>
</dbReference>
<organism evidence="8 9">
    <name type="scientific">Clostridium novyi A str. 4552</name>
    <dbReference type="NCBI Taxonomy" id="1444289"/>
    <lineage>
        <taxon>Bacteria</taxon>
        <taxon>Bacillati</taxon>
        <taxon>Bacillota</taxon>
        <taxon>Clostridia</taxon>
        <taxon>Eubacteriales</taxon>
        <taxon>Clostridiaceae</taxon>
        <taxon>Clostridium</taxon>
    </lineage>
</organism>
<keyword evidence="4 7" id="KW-0808">Transferase</keyword>
<evidence type="ECO:0000256" key="6">
    <source>
        <dbReference type="ARBA" id="ARBA00023229"/>
    </source>
</evidence>
<sequence length="231" mass="26055">MSKNCAIIVAAGKGTRMNTGINKQFINLKGNPILYYTLKKFQDNIFIDNIVLVLSKDEIQYCNDNVLEKYNLDKVTHIVEGGKTRQESVISGLNAAKDSEIVLIHDGARPFIEDRIINDGIKYAKLYGASACGVKVKDTIKIKDEDGFSKETLNREELFSVQTPQCFKYDLILNSHKKALDDNIQVTDDTSVVENYGHRVYLYEGSYNNIKITTPEDLPMGESILENIEAY</sequence>
<evidence type="ECO:0000256" key="3">
    <source>
        <dbReference type="ARBA" id="ARBA00009789"/>
    </source>
</evidence>
<comment type="pathway">
    <text evidence="2 7">Isoprenoid biosynthesis; isopentenyl diphosphate biosynthesis via DXP pathway; isopentenyl diphosphate from 1-deoxy-D-xylulose 5-phosphate: step 2/6.</text>
</comment>
<dbReference type="PANTHER" id="PTHR32125">
    <property type="entry name" value="2-C-METHYL-D-ERYTHRITOL 4-PHOSPHATE CYTIDYLYLTRANSFERASE, CHLOROPLASTIC"/>
    <property type="match status" value="1"/>
</dbReference>
<evidence type="ECO:0000256" key="5">
    <source>
        <dbReference type="ARBA" id="ARBA00022695"/>
    </source>
</evidence>
<evidence type="ECO:0000256" key="2">
    <source>
        <dbReference type="ARBA" id="ARBA00004787"/>
    </source>
</evidence>
<dbReference type="Proteomes" id="UP000030012">
    <property type="component" value="Unassembled WGS sequence"/>
</dbReference>